<dbReference type="EMBL" id="JAVRQU010000021">
    <property type="protein sequence ID" value="KAK5691585.1"/>
    <property type="molecule type" value="Genomic_DNA"/>
</dbReference>
<dbReference type="GO" id="GO:0004040">
    <property type="term" value="F:amidase activity"/>
    <property type="evidence" value="ECO:0007669"/>
    <property type="project" value="UniProtKB-EC"/>
</dbReference>
<gene>
    <name evidence="8" type="ORF">LTR97_011579</name>
</gene>
<dbReference type="AlphaFoldDB" id="A0AAN7W256"/>
<evidence type="ECO:0000256" key="3">
    <source>
        <dbReference type="ARBA" id="ARBA00012922"/>
    </source>
</evidence>
<dbReference type="InterPro" id="IPR020556">
    <property type="entry name" value="Amidase_CS"/>
</dbReference>
<sequence length="542" mass="58401">MAAAKSSNADTDWTDIAAKAQTRLRNSIPSEWRIPQGKLPPDDQLDVTDFPAKCGLLSDAELKITESYATEIVGAVAAGEWTAVEVTTAFCKRAAIAHQLVNCLTVVMFDDALKQAKKLDDHFASTGKTLGPLHGLPVSLKDNFNIPRYPSSVGFCAWALDPVRNESTIVGILRDLGAVAYVKTNVPTAMMIAESVNNVYGRTVNPLNRNLTSGGSSGGESALIAMKGSPLGVGTDIGGSLRIPAACTGIFTIRPSFGRYPHFDAGTGMGGQESIASVHGPMARSVADLRLFAENVSNYGPWLKDPKCIPLPYRSIELKPKLKFAVLWDNGMVHPTPPVARALKEVAAKLKANGHEVVDWSADGHAEAMNLMGKLFVADGGQSIRKILEASGEPLRPEMQSYGESKDLGVYELWQLQKQRTALAKRYLDRWAACEGLDAILSPTTPYAAPKSGDFKTVSYTGVYNILDSSATSFPTGILADKEKDVYESGFKAYDDVDEATKNDYDAAAVHGIPVSLQLIGRRLEEEKILAITEKVVQELAL</sequence>
<dbReference type="EC" id="3.5.1.4" evidence="3"/>
<dbReference type="SUPFAM" id="SSF75304">
    <property type="entry name" value="Amidase signature (AS) enzymes"/>
    <property type="match status" value="1"/>
</dbReference>
<evidence type="ECO:0000313" key="9">
    <source>
        <dbReference type="Proteomes" id="UP001310594"/>
    </source>
</evidence>
<feature type="binding site" evidence="6">
    <location>
        <begin position="237"/>
        <end position="240"/>
    </location>
    <ligand>
        <name>substrate</name>
    </ligand>
</feature>
<feature type="active site" description="Charge relay system" evidence="5">
    <location>
        <position position="141"/>
    </location>
</feature>
<evidence type="ECO:0000256" key="2">
    <source>
        <dbReference type="ARBA" id="ARBA00009199"/>
    </source>
</evidence>
<evidence type="ECO:0000256" key="6">
    <source>
        <dbReference type="PIRSR" id="PIRSR001221-2"/>
    </source>
</evidence>
<comment type="similarity">
    <text evidence="2">Belongs to the amidase family.</text>
</comment>
<evidence type="ECO:0000256" key="4">
    <source>
        <dbReference type="ARBA" id="ARBA00022801"/>
    </source>
</evidence>
<evidence type="ECO:0000313" key="8">
    <source>
        <dbReference type="EMBL" id="KAK5691585.1"/>
    </source>
</evidence>
<dbReference type="InterPro" id="IPR023631">
    <property type="entry name" value="Amidase_dom"/>
</dbReference>
<comment type="catalytic activity">
    <reaction evidence="1">
        <text>a monocarboxylic acid amide + H2O = a monocarboxylate + NH4(+)</text>
        <dbReference type="Rhea" id="RHEA:12020"/>
        <dbReference type="ChEBI" id="CHEBI:15377"/>
        <dbReference type="ChEBI" id="CHEBI:28938"/>
        <dbReference type="ChEBI" id="CHEBI:35757"/>
        <dbReference type="ChEBI" id="CHEBI:83628"/>
        <dbReference type="EC" id="3.5.1.4"/>
    </reaction>
</comment>
<evidence type="ECO:0000256" key="5">
    <source>
        <dbReference type="PIRSR" id="PIRSR001221-1"/>
    </source>
</evidence>
<dbReference type="PROSITE" id="PS00571">
    <property type="entry name" value="AMIDASES"/>
    <property type="match status" value="1"/>
</dbReference>
<feature type="active site" description="Acyl-ester intermediate" evidence="5">
    <location>
        <position position="240"/>
    </location>
</feature>
<dbReference type="PIRSF" id="PIRSF001221">
    <property type="entry name" value="Amidase_fungi"/>
    <property type="match status" value="1"/>
</dbReference>
<name>A0AAN7W256_9PEZI</name>
<dbReference type="Proteomes" id="UP001310594">
    <property type="component" value="Unassembled WGS sequence"/>
</dbReference>
<comment type="caution">
    <text evidence="8">The sequence shown here is derived from an EMBL/GenBank/DDBJ whole genome shotgun (WGS) entry which is preliminary data.</text>
</comment>
<dbReference type="InterPro" id="IPR036928">
    <property type="entry name" value="AS_sf"/>
</dbReference>
<dbReference type="PANTHER" id="PTHR46072:SF11">
    <property type="entry name" value="AMIDASE-RELATED"/>
    <property type="match status" value="1"/>
</dbReference>
<feature type="domain" description="Amidase" evidence="7">
    <location>
        <begin position="85"/>
        <end position="530"/>
    </location>
</feature>
<feature type="binding site" evidence="6">
    <location>
        <position position="216"/>
    </location>
    <ligand>
        <name>substrate</name>
    </ligand>
</feature>
<evidence type="ECO:0000256" key="1">
    <source>
        <dbReference type="ARBA" id="ARBA00001311"/>
    </source>
</evidence>
<protein>
    <recommendedName>
        <fullName evidence="3">amidase</fullName>
        <ecNumber evidence="3">3.5.1.4</ecNumber>
    </recommendedName>
</protein>
<dbReference type="Gene3D" id="3.90.1300.10">
    <property type="entry name" value="Amidase signature (AS) domain"/>
    <property type="match status" value="1"/>
</dbReference>
<dbReference type="PANTHER" id="PTHR46072">
    <property type="entry name" value="AMIDASE-RELATED-RELATED"/>
    <property type="match status" value="1"/>
</dbReference>
<keyword evidence="4" id="KW-0378">Hydrolase</keyword>
<feature type="active site" description="Charge relay system" evidence="5">
    <location>
        <position position="216"/>
    </location>
</feature>
<reference evidence="8" key="1">
    <citation type="submission" date="2023-08" db="EMBL/GenBank/DDBJ databases">
        <title>Black Yeasts Isolated from many extreme environments.</title>
        <authorList>
            <person name="Coleine C."/>
            <person name="Stajich J.E."/>
            <person name="Selbmann L."/>
        </authorList>
    </citation>
    <scope>NUCLEOTIDE SEQUENCE</scope>
    <source>
        <strain evidence="8">CCFEE 5810</strain>
    </source>
</reference>
<proteinExistence type="inferred from homology"/>
<evidence type="ECO:0000259" key="7">
    <source>
        <dbReference type="Pfam" id="PF01425"/>
    </source>
</evidence>
<organism evidence="8 9">
    <name type="scientific">Elasticomyces elasticus</name>
    <dbReference type="NCBI Taxonomy" id="574655"/>
    <lineage>
        <taxon>Eukaryota</taxon>
        <taxon>Fungi</taxon>
        <taxon>Dikarya</taxon>
        <taxon>Ascomycota</taxon>
        <taxon>Pezizomycotina</taxon>
        <taxon>Dothideomycetes</taxon>
        <taxon>Dothideomycetidae</taxon>
        <taxon>Mycosphaerellales</taxon>
        <taxon>Teratosphaeriaceae</taxon>
        <taxon>Elasticomyces</taxon>
    </lineage>
</organism>
<feature type="binding site" evidence="6">
    <location>
        <position position="190"/>
    </location>
    <ligand>
        <name>substrate</name>
    </ligand>
</feature>
<accession>A0AAN7W256</accession>
<dbReference type="Pfam" id="PF01425">
    <property type="entry name" value="Amidase"/>
    <property type="match status" value="1"/>
</dbReference>